<dbReference type="SUPFAM" id="SSF49899">
    <property type="entry name" value="Concanavalin A-like lectins/glucanases"/>
    <property type="match status" value="1"/>
</dbReference>
<dbReference type="GO" id="GO:0004553">
    <property type="term" value="F:hydrolase activity, hydrolyzing O-glycosyl compounds"/>
    <property type="evidence" value="ECO:0007669"/>
    <property type="project" value="InterPro"/>
</dbReference>
<dbReference type="InterPro" id="IPR013320">
    <property type="entry name" value="ConA-like_dom_sf"/>
</dbReference>
<dbReference type="OrthoDB" id="9809583at2"/>
<protein>
    <recommendedName>
        <fullName evidence="2">GH16 domain-containing protein</fullName>
    </recommendedName>
</protein>
<dbReference type="AlphaFoldDB" id="A0A410VDJ5"/>
<dbReference type="Pfam" id="PF00722">
    <property type="entry name" value="Glyco_hydro_16"/>
    <property type="match status" value="1"/>
</dbReference>
<dbReference type="Proteomes" id="UP000593880">
    <property type="component" value="Chromosome"/>
</dbReference>
<keyword evidence="5" id="KW-1185">Reference proteome</keyword>
<name>A0A410VDJ5_9BRAD</name>
<reference evidence="3" key="3">
    <citation type="submission" date="2022-12" db="EMBL/GenBank/DDBJ databases">
        <authorList>
            <person name="Sun Q."/>
            <person name="Zhou Y."/>
        </authorList>
    </citation>
    <scope>NUCLEOTIDE SEQUENCE</scope>
    <source>
        <strain evidence="3">CGMCC 1.15034</strain>
    </source>
</reference>
<reference evidence="3" key="1">
    <citation type="journal article" date="2014" name="Int. J. Syst. Evol. Microbiol.">
        <title>Complete genome sequence of Corynebacterium casei LMG S-19264T (=DSM 44701T), isolated from a smear-ripened cheese.</title>
        <authorList>
            <consortium name="US DOE Joint Genome Institute (JGI-PGF)"/>
            <person name="Walter F."/>
            <person name="Albersmeier A."/>
            <person name="Kalinowski J."/>
            <person name="Ruckert C."/>
        </authorList>
    </citation>
    <scope>NUCLEOTIDE SEQUENCE</scope>
    <source>
        <strain evidence="3">CGMCC 1.15034</strain>
    </source>
</reference>
<dbReference type="RefSeq" id="WP_128968289.1">
    <property type="nucleotide sequence ID" value="NZ_BMHC01000028.1"/>
</dbReference>
<dbReference type="EMBL" id="CP030057">
    <property type="protein sequence ID" value="QOZ62719.1"/>
    <property type="molecule type" value="Genomic_DNA"/>
</dbReference>
<evidence type="ECO:0000313" key="4">
    <source>
        <dbReference type="EMBL" id="QOZ62719.1"/>
    </source>
</evidence>
<dbReference type="GO" id="GO:0005975">
    <property type="term" value="P:carbohydrate metabolic process"/>
    <property type="evidence" value="ECO:0007669"/>
    <property type="project" value="InterPro"/>
</dbReference>
<evidence type="ECO:0000259" key="2">
    <source>
        <dbReference type="Pfam" id="PF00722"/>
    </source>
</evidence>
<dbReference type="Gene3D" id="2.60.120.200">
    <property type="match status" value="1"/>
</dbReference>
<evidence type="ECO:0000313" key="5">
    <source>
        <dbReference type="Proteomes" id="UP000593880"/>
    </source>
</evidence>
<gene>
    <name evidence="3" type="ORF">GCM10010987_72850</name>
    <name evidence="4" type="ORF">XH86_31250</name>
</gene>
<dbReference type="EMBL" id="BMHC01000028">
    <property type="protein sequence ID" value="GGI33129.1"/>
    <property type="molecule type" value="Genomic_DNA"/>
</dbReference>
<proteinExistence type="inferred from homology"/>
<dbReference type="Proteomes" id="UP000625079">
    <property type="component" value="Unassembled WGS sequence"/>
</dbReference>
<evidence type="ECO:0000256" key="1">
    <source>
        <dbReference type="ARBA" id="ARBA00006865"/>
    </source>
</evidence>
<dbReference type="InterPro" id="IPR000757">
    <property type="entry name" value="Beta-glucanase-like"/>
</dbReference>
<organism evidence="3 6">
    <name type="scientific">Bradyrhizobium guangdongense</name>
    <dbReference type="NCBI Taxonomy" id="1325090"/>
    <lineage>
        <taxon>Bacteria</taxon>
        <taxon>Pseudomonadati</taxon>
        <taxon>Pseudomonadota</taxon>
        <taxon>Alphaproteobacteria</taxon>
        <taxon>Hyphomicrobiales</taxon>
        <taxon>Nitrobacteraceae</taxon>
        <taxon>Bradyrhizobium</taxon>
    </lineage>
</organism>
<feature type="domain" description="GH16" evidence="2">
    <location>
        <begin position="10"/>
        <end position="120"/>
    </location>
</feature>
<reference evidence="4 5" key="2">
    <citation type="submission" date="2018-06" db="EMBL/GenBank/DDBJ databases">
        <title>Comparative genomics of rhizobia nodulating Arachis hypogaea in China.</title>
        <authorList>
            <person name="Li Y."/>
        </authorList>
    </citation>
    <scope>NUCLEOTIDE SEQUENCE [LARGE SCALE GENOMIC DNA]</scope>
    <source>
        <strain evidence="4 5">CCBAU 51658</strain>
    </source>
</reference>
<sequence length="124" mass="13455">MIRAMRGWNWNCADAASKSTYGDGFFGARIKIADIKGLNNAVWLTTADNFEIDIAEARYPSYVHLGLQYWPPANAGQHAGMGWGATFKENLAAGFHDVGLLRTPADLVYEIDGAPIAAVRTLAP</sequence>
<accession>A0A410VDJ5</accession>
<evidence type="ECO:0000313" key="3">
    <source>
        <dbReference type="EMBL" id="GGI33129.1"/>
    </source>
</evidence>
<comment type="similarity">
    <text evidence="1">Belongs to the glycosyl hydrolase 16 family.</text>
</comment>
<evidence type="ECO:0000313" key="6">
    <source>
        <dbReference type="Proteomes" id="UP000625079"/>
    </source>
</evidence>